<dbReference type="EMBL" id="JAYMYQ010000003">
    <property type="protein sequence ID" value="KAK7344709.1"/>
    <property type="molecule type" value="Genomic_DNA"/>
</dbReference>
<gene>
    <name evidence="2" type="ORF">VNO77_14660</name>
</gene>
<keyword evidence="1" id="KW-0472">Membrane</keyword>
<accession>A0AAN9M216</accession>
<keyword evidence="1" id="KW-0812">Transmembrane</keyword>
<protein>
    <submittedName>
        <fullName evidence="2">Uncharacterized protein</fullName>
    </submittedName>
</protein>
<evidence type="ECO:0000256" key="1">
    <source>
        <dbReference type="SAM" id="Phobius"/>
    </source>
</evidence>
<name>A0AAN9M216_CANGL</name>
<feature type="transmembrane region" description="Helical" evidence="1">
    <location>
        <begin position="12"/>
        <end position="31"/>
    </location>
</feature>
<proteinExistence type="predicted"/>
<comment type="caution">
    <text evidence="2">The sequence shown here is derived from an EMBL/GenBank/DDBJ whole genome shotgun (WGS) entry which is preliminary data.</text>
</comment>
<dbReference type="Proteomes" id="UP001367508">
    <property type="component" value="Unassembled WGS sequence"/>
</dbReference>
<evidence type="ECO:0000313" key="2">
    <source>
        <dbReference type="EMBL" id="KAK7344709.1"/>
    </source>
</evidence>
<dbReference type="AlphaFoldDB" id="A0AAN9M216"/>
<organism evidence="2 3">
    <name type="scientific">Canavalia gladiata</name>
    <name type="common">Sword bean</name>
    <name type="synonym">Dolichos gladiatus</name>
    <dbReference type="NCBI Taxonomy" id="3824"/>
    <lineage>
        <taxon>Eukaryota</taxon>
        <taxon>Viridiplantae</taxon>
        <taxon>Streptophyta</taxon>
        <taxon>Embryophyta</taxon>
        <taxon>Tracheophyta</taxon>
        <taxon>Spermatophyta</taxon>
        <taxon>Magnoliopsida</taxon>
        <taxon>eudicotyledons</taxon>
        <taxon>Gunneridae</taxon>
        <taxon>Pentapetalae</taxon>
        <taxon>rosids</taxon>
        <taxon>fabids</taxon>
        <taxon>Fabales</taxon>
        <taxon>Fabaceae</taxon>
        <taxon>Papilionoideae</taxon>
        <taxon>50 kb inversion clade</taxon>
        <taxon>NPAAA clade</taxon>
        <taxon>indigoferoid/millettioid clade</taxon>
        <taxon>Phaseoleae</taxon>
        <taxon>Canavalia</taxon>
    </lineage>
</organism>
<sequence length="133" mass="14366">MRSGSTVTANQSASILLLIAATNNIGAFFICRTLDPKCNKSWASWQEVLNKFLNSHYFVMSVENQKLNQVLGLVVGTLPAPLCLVFDSPVQQKPSHAYSLGYVMYAGCLSGGPHMGHGKIKTAGPHRFVIGPC</sequence>
<keyword evidence="3" id="KW-1185">Reference proteome</keyword>
<evidence type="ECO:0000313" key="3">
    <source>
        <dbReference type="Proteomes" id="UP001367508"/>
    </source>
</evidence>
<reference evidence="2 3" key="1">
    <citation type="submission" date="2024-01" db="EMBL/GenBank/DDBJ databases">
        <title>The genomes of 5 underutilized Papilionoideae crops provide insights into root nodulation and disease resistanc.</title>
        <authorList>
            <person name="Jiang F."/>
        </authorList>
    </citation>
    <scope>NUCLEOTIDE SEQUENCE [LARGE SCALE GENOMIC DNA]</scope>
    <source>
        <strain evidence="2">LVBAO_FW01</strain>
        <tissue evidence="2">Leaves</tissue>
    </source>
</reference>
<keyword evidence="1" id="KW-1133">Transmembrane helix</keyword>